<accession>A0AAV4A512</accession>
<evidence type="ECO:0000256" key="9">
    <source>
        <dbReference type="SAM" id="Phobius"/>
    </source>
</evidence>
<feature type="transmembrane region" description="Helical" evidence="9">
    <location>
        <begin position="101"/>
        <end position="125"/>
    </location>
</feature>
<dbReference type="SUPFAM" id="SSF81321">
    <property type="entry name" value="Family A G protein-coupled receptor-like"/>
    <property type="match status" value="1"/>
</dbReference>
<sequence length="432" mass="48885">MNNSHLPDPYRTNVMDDVFGSGSSSGSNSRDIVDSISFSSGSDSGSSSTKYDNCMYEVAILRALNLSADYVKNLSSRCVNDNGWGQDGHPPHHMVSVSLTFYSYVTPIVLAVGLGGNLLSLIVFLSRNMRKLSASKYLAALSVSDICALIFYVLTDWLRRGLPNYPGSIQSYFLEEEGTCQVLTYLGYVSRFISAWIIVTFTMERYIGVCHPLRRKDICGSKSAQKVIVSLLVIAFIILSYKPLLTSRQEYKLQNRTMTRCTPDPAHAFLSYVLDSSFALSITLVPFTIISVLNSLIIRRLQRRKIRNFARCIVTEESVIRMEFTVILLVVSFVFIALNLPYFIVWSKRFLQAFYGTADSEADSDSFDQSGAELLITRVIFYLNYCVNFFLYSVTGAYFRKELKMLFWYRQHNTYNTCSRASHPSNTPQSFV</sequence>
<feature type="transmembrane region" description="Helical" evidence="9">
    <location>
        <begin position="379"/>
        <end position="399"/>
    </location>
</feature>
<evidence type="ECO:0000313" key="11">
    <source>
        <dbReference type="EMBL" id="GFO01723.1"/>
    </source>
</evidence>
<reference evidence="11 12" key="1">
    <citation type="journal article" date="2021" name="Elife">
        <title>Chloroplast acquisition without the gene transfer in kleptoplastic sea slugs, Plakobranchus ocellatus.</title>
        <authorList>
            <person name="Maeda T."/>
            <person name="Takahashi S."/>
            <person name="Yoshida T."/>
            <person name="Shimamura S."/>
            <person name="Takaki Y."/>
            <person name="Nagai Y."/>
            <person name="Toyoda A."/>
            <person name="Suzuki Y."/>
            <person name="Arimoto A."/>
            <person name="Ishii H."/>
            <person name="Satoh N."/>
            <person name="Nishiyama T."/>
            <person name="Hasebe M."/>
            <person name="Maruyama T."/>
            <person name="Minagawa J."/>
            <person name="Obokata J."/>
            <person name="Shigenobu S."/>
        </authorList>
    </citation>
    <scope>NUCLEOTIDE SEQUENCE [LARGE SCALE GENOMIC DNA]</scope>
</reference>
<dbReference type="InterPro" id="IPR000276">
    <property type="entry name" value="GPCR_Rhodpsn"/>
</dbReference>
<evidence type="ECO:0000256" key="2">
    <source>
        <dbReference type="ARBA" id="ARBA00022692"/>
    </source>
</evidence>
<dbReference type="PRINTS" id="PR00237">
    <property type="entry name" value="GPCRRHODOPSN"/>
</dbReference>
<dbReference type="PROSITE" id="PS50262">
    <property type="entry name" value="G_PROTEIN_RECEP_F1_2"/>
    <property type="match status" value="1"/>
</dbReference>
<dbReference type="Pfam" id="PF00001">
    <property type="entry name" value="7tm_1"/>
    <property type="match status" value="1"/>
</dbReference>
<keyword evidence="12" id="KW-1185">Reference proteome</keyword>
<protein>
    <submittedName>
        <fullName evidence="11">C-c chemokine receptor type 1</fullName>
    </submittedName>
</protein>
<dbReference type="EMBL" id="BLXT01003539">
    <property type="protein sequence ID" value="GFO01723.1"/>
    <property type="molecule type" value="Genomic_DNA"/>
</dbReference>
<evidence type="ECO:0000256" key="8">
    <source>
        <dbReference type="RuleBase" id="RU000688"/>
    </source>
</evidence>
<evidence type="ECO:0000256" key="3">
    <source>
        <dbReference type="ARBA" id="ARBA00022989"/>
    </source>
</evidence>
<comment type="subcellular location">
    <subcellularLocation>
        <location evidence="1">Membrane</location>
        <topology evidence="1">Multi-pass membrane protein</topology>
    </subcellularLocation>
</comment>
<evidence type="ECO:0000256" key="7">
    <source>
        <dbReference type="ARBA" id="ARBA00023224"/>
    </source>
</evidence>
<proteinExistence type="inferred from homology"/>
<feature type="transmembrane region" description="Helical" evidence="9">
    <location>
        <begin position="182"/>
        <end position="203"/>
    </location>
</feature>
<evidence type="ECO:0000313" key="12">
    <source>
        <dbReference type="Proteomes" id="UP000735302"/>
    </source>
</evidence>
<dbReference type="PROSITE" id="PS00237">
    <property type="entry name" value="G_PROTEIN_RECEP_F1_1"/>
    <property type="match status" value="1"/>
</dbReference>
<dbReference type="GO" id="GO:0004930">
    <property type="term" value="F:G protein-coupled receptor activity"/>
    <property type="evidence" value="ECO:0007669"/>
    <property type="project" value="UniProtKB-KW"/>
</dbReference>
<gene>
    <name evidence="11" type="ORF">PoB_002822800</name>
</gene>
<keyword evidence="7 8" id="KW-0807">Transducer</keyword>
<keyword evidence="4 8" id="KW-0297">G-protein coupled receptor</keyword>
<dbReference type="PANTHER" id="PTHR24243:SF230">
    <property type="entry name" value="G-PROTEIN COUPLED RECEPTORS FAMILY 1 PROFILE DOMAIN-CONTAINING PROTEIN"/>
    <property type="match status" value="1"/>
</dbReference>
<dbReference type="PANTHER" id="PTHR24243">
    <property type="entry name" value="G-PROTEIN COUPLED RECEPTOR"/>
    <property type="match status" value="1"/>
</dbReference>
<dbReference type="AlphaFoldDB" id="A0AAV4A512"/>
<evidence type="ECO:0000256" key="4">
    <source>
        <dbReference type="ARBA" id="ARBA00023040"/>
    </source>
</evidence>
<dbReference type="InterPro" id="IPR017452">
    <property type="entry name" value="GPCR_Rhodpsn_7TM"/>
</dbReference>
<organism evidence="11 12">
    <name type="scientific">Plakobranchus ocellatus</name>
    <dbReference type="NCBI Taxonomy" id="259542"/>
    <lineage>
        <taxon>Eukaryota</taxon>
        <taxon>Metazoa</taxon>
        <taxon>Spiralia</taxon>
        <taxon>Lophotrochozoa</taxon>
        <taxon>Mollusca</taxon>
        <taxon>Gastropoda</taxon>
        <taxon>Heterobranchia</taxon>
        <taxon>Euthyneura</taxon>
        <taxon>Panpulmonata</taxon>
        <taxon>Sacoglossa</taxon>
        <taxon>Placobranchoidea</taxon>
        <taxon>Plakobranchidae</taxon>
        <taxon>Plakobranchus</taxon>
    </lineage>
</organism>
<evidence type="ECO:0000256" key="1">
    <source>
        <dbReference type="ARBA" id="ARBA00004141"/>
    </source>
</evidence>
<comment type="caution">
    <text evidence="11">The sequence shown here is derived from an EMBL/GenBank/DDBJ whole genome shotgun (WGS) entry which is preliminary data.</text>
</comment>
<name>A0AAV4A512_9GAST</name>
<dbReference type="CDD" id="cd14978">
    <property type="entry name" value="7tmA_FMRFamide_R-like"/>
    <property type="match status" value="1"/>
</dbReference>
<dbReference type="GO" id="GO:0005886">
    <property type="term" value="C:plasma membrane"/>
    <property type="evidence" value="ECO:0007669"/>
    <property type="project" value="TreeGrafter"/>
</dbReference>
<dbReference type="Gene3D" id="1.20.1070.10">
    <property type="entry name" value="Rhodopsin 7-helix transmembrane proteins"/>
    <property type="match status" value="1"/>
</dbReference>
<keyword evidence="5 9" id="KW-0472">Membrane</keyword>
<keyword evidence="3 9" id="KW-1133">Transmembrane helix</keyword>
<feature type="domain" description="G-protein coupled receptors family 1 profile" evidence="10">
    <location>
        <begin position="116"/>
        <end position="392"/>
    </location>
</feature>
<comment type="similarity">
    <text evidence="8">Belongs to the G-protein coupled receptor 1 family.</text>
</comment>
<evidence type="ECO:0000259" key="10">
    <source>
        <dbReference type="PROSITE" id="PS50262"/>
    </source>
</evidence>
<feature type="transmembrane region" description="Helical" evidence="9">
    <location>
        <begin position="224"/>
        <end position="241"/>
    </location>
</feature>
<keyword evidence="6 8" id="KW-0675">Receptor</keyword>
<dbReference type="Proteomes" id="UP000735302">
    <property type="component" value="Unassembled WGS sequence"/>
</dbReference>
<evidence type="ECO:0000256" key="6">
    <source>
        <dbReference type="ARBA" id="ARBA00023170"/>
    </source>
</evidence>
<evidence type="ECO:0000256" key="5">
    <source>
        <dbReference type="ARBA" id="ARBA00023136"/>
    </source>
</evidence>
<feature type="transmembrane region" description="Helical" evidence="9">
    <location>
        <begin position="137"/>
        <end position="155"/>
    </location>
</feature>
<keyword evidence="2 8" id="KW-0812">Transmembrane</keyword>
<feature type="transmembrane region" description="Helical" evidence="9">
    <location>
        <begin position="319"/>
        <end position="344"/>
    </location>
</feature>
<feature type="transmembrane region" description="Helical" evidence="9">
    <location>
        <begin position="278"/>
        <end position="298"/>
    </location>
</feature>